<reference evidence="1" key="1">
    <citation type="submission" date="2024-03" db="EMBL/GenBank/DDBJ databases">
        <title>Deinococcus weizhi sp. nov., isolated from human skin.</title>
        <authorList>
            <person name="Wei Z."/>
            <person name="Tian F."/>
            <person name="Yang C."/>
            <person name="Xin L.T."/>
            <person name="Wen Z.J."/>
            <person name="Lan K.C."/>
            <person name="Yu L."/>
            <person name="Zhe W."/>
            <person name="Dan F.D."/>
            <person name="Jun W."/>
            <person name="Rui Z."/>
            <person name="Yong X.J."/>
            <person name="Ting Y."/>
            <person name="Wei X."/>
            <person name="Xu Z.G."/>
            <person name="Xin Z."/>
            <person name="Dong F.G."/>
            <person name="Ni X.M."/>
            <person name="Zheng M.G."/>
            <person name="Chun Y."/>
            <person name="Qian W.X."/>
        </authorList>
    </citation>
    <scope>NUCLEOTIDE SEQUENCE</scope>
    <source>
        <strain evidence="1">VB142</strain>
    </source>
</reference>
<accession>A0AAU6PZW6</accession>
<sequence>MTAYRLTAGAALSDAQAAQLLTRQAQGEALNWAPLREGRGWVLAPLYTLTPAQLAQHRERVSRCAQVLDGLTVPAALTA</sequence>
<proteinExistence type="predicted"/>
<dbReference type="RefSeq" id="WP_339095044.1">
    <property type="nucleotide sequence ID" value="NZ_CP149782.1"/>
</dbReference>
<gene>
    <name evidence="1" type="ORF">WDJ50_11000</name>
</gene>
<evidence type="ECO:0000313" key="1">
    <source>
        <dbReference type="EMBL" id="WYF43935.1"/>
    </source>
</evidence>
<dbReference type="EMBL" id="CP149782">
    <property type="protein sequence ID" value="WYF43935.1"/>
    <property type="molecule type" value="Genomic_DNA"/>
</dbReference>
<name>A0AAU6PZW6_9DEIO</name>
<protein>
    <recommendedName>
        <fullName evidence="2">Winged helix DNA-binding domain-containing protein</fullName>
    </recommendedName>
</protein>
<evidence type="ECO:0008006" key="2">
    <source>
        <dbReference type="Google" id="ProtNLM"/>
    </source>
</evidence>
<organism evidence="1">
    <name type="scientific">Deinococcus sp. VB142</name>
    <dbReference type="NCBI Taxonomy" id="3112952"/>
    <lineage>
        <taxon>Bacteria</taxon>
        <taxon>Thermotogati</taxon>
        <taxon>Deinococcota</taxon>
        <taxon>Deinococci</taxon>
        <taxon>Deinococcales</taxon>
        <taxon>Deinococcaceae</taxon>
        <taxon>Deinococcus</taxon>
    </lineage>
</organism>
<dbReference type="AlphaFoldDB" id="A0AAU6PZW6"/>